<keyword evidence="1" id="KW-1133">Transmembrane helix</keyword>
<proteinExistence type="predicted"/>
<dbReference type="PANTHER" id="PTHR18945">
    <property type="entry name" value="NEUROTRANSMITTER GATED ION CHANNEL"/>
    <property type="match status" value="1"/>
</dbReference>
<sequence length="692" mass="75513">STFLPHTVPAANGSANSPATLVAEVHPGPAGSFGQPTFGLIPKVAYATIFDRYMLACEGFFFLTTIVCWLSTALASSSSPPISGSAFQLHAAIVLLTGWVLFNAWIYLEVRFSPQEDAGLSQVGRADLKCQPPRFETQRRSLASSPFQAPLGGESMTSAVLLRMQIRNIHSVNTTTATFKCDFTARMVWLAPAAAGAEEGSELADEQLGEQRAPRLAVQNALTSTVRPEGGVRVLCSKTGRVACTVRVQAQVQMHVQLAQFPFDEQVLATHVMLPEPSDALRYLFLEDVDTKDAVKIAEWTVLGAFSSSGRQSQVSHAAFGVRIRRHSRYYVMHLASLCVWSSFVFTIYALDVDAFHNRGKVVVGVLLVQVVAKLAVSSKLPRIAQVTAYDSVALHGLGLVFVMGCNAAFWTVVAKMDVVDLWALRLVDWLLGAAFFAVWLLRNAQVLLGVRRALQASHGQTGHVQTDLVTGPEHNQLSEPVPEHLRDSLAALRAEEAPGAVPPALRGSTPPCGELATCCEATGVSVGVRVWILSGIDVSTASFECKFHVCLDWCDPAALGLLEGTRVSSGGSGPSVPKVQIKNAVHVILEDLSDIQVMDSSIGHVSCRIQYHVRLYNEFNLRSFPFDCQRLQVVLELQPSPGLQRFFINSFCEMDDQKTRLDGWRVVCLRMKPVDTQMPQRTSVLMVVERE</sequence>
<protein>
    <submittedName>
        <fullName evidence="2">Uncharacterized protein</fullName>
    </submittedName>
</protein>
<evidence type="ECO:0000256" key="1">
    <source>
        <dbReference type="SAM" id="Phobius"/>
    </source>
</evidence>
<dbReference type="Gene3D" id="1.20.58.390">
    <property type="entry name" value="Neurotransmitter-gated ion-channel transmembrane domain"/>
    <property type="match status" value="1"/>
</dbReference>
<dbReference type="Gene3D" id="2.70.170.10">
    <property type="entry name" value="Neurotransmitter-gated ion-channel ligand-binding domain"/>
    <property type="match status" value="2"/>
</dbReference>
<keyword evidence="1" id="KW-0472">Membrane</keyword>
<feature type="transmembrane region" description="Helical" evidence="1">
    <location>
        <begin position="393"/>
        <end position="411"/>
    </location>
</feature>
<gene>
    <name evidence="2" type="ORF">PCOR1329_LOCUS24242</name>
</gene>
<keyword evidence="1" id="KW-0812">Transmembrane</keyword>
<name>A0ABN9RWV7_9DINO</name>
<dbReference type="Proteomes" id="UP001189429">
    <property type="component" value="Unassembled WGS sequence"/>
</dbReference>
<feature type="non-terminal residue" evidence="2">
    <location>
        <position position="692"/>
    </location>
</feature>
<comment type="caution">
    <text evidence="2">The sequence shown here is derived from an EMBL/GenBank/DDBJ whole genome shotgun (WGS) entry which is preliminary data.</text>
</comment>
<dbReference type="InterPro" id="IPR036734">
    <property type="entry name" value="Neur_chan_lig-bd_sf"/>
</dbReference>
<feature type="transmembrane region" description="Helical" evidence="1">
    <location>
        <begin position="87"/>
        <end position="108"/>
    </location>
</feature>
<dbReference type="InterPro" id="IPR038050">
    <property type="entry name" value="Neuro_actylchol_rec"/>
</dbReference>
<evidence type="ECO:0000313" key="2">
    <source>
        <dbReference type="EMBL" id="CAK0823590.1"/>
    </source>
</evidence>
<evidence type="ECO:0000313" key="3">
    <source>
        <dbReference type="Proteomes" id="UP001189429"/>
    </source>
</evidence>
<keyword evidence="3" id="KW-1185">Reference proteome</keyword>
<feature type="transmembrane region" description="Helical" evidence="1">
    <location>
        <begin position="53"/>
        <end position="75"/>
    </location>
</feature>
<feature type="non-terminal residue" evidence="2">
    <location>
        <position position="1"/>
    </location>
</feature>
<organism evidence="2 3">
    <name type="scientific">Prorocentrum cordatum</name>
    <dbReference type="NCBI Taxonomy" id="2364126"/>
    <lineage>
        <taxon>Eukaryota</taxon>
        <taxon>Sar</taxon>
        <taxon>Alveolata</taxon>
        <taxon>Dinophyceae</taxon>
        <taxon>Prorocentrales</taxon>
        <taxon>Prorocentraceae</taxon>
        <taxon>Prorocentrum</taxon>
    </lineage>
</organism>
<dbReference type="SUPFAM" id="SSF63712">
    <property type="entry name" value="Nicotinic receptor ligand binding domain-like"/>
    <property type="match status" value="1"/>
</dbReference>
<dbReference type="EMBL" id="CAUYUJ010008325">
    <property type="protein sequence ID" value="CAK0823590.1"/>
    <property type="molecule type" value="Genomic_DNA"/>
</dbReference>
<accession>A0ABN9RWV7</accession>
<feature type="transmembrane region" description="Helical" evidence="1">
    <location>
        <begin position="423"/>
        <end position="442"/>
    </location>
</feature>
<reference evidence="2" key="1">
    <citation type="submission" date="2023-10" db="EMBL/GenBank/DDBJ databases">
        <authorList>
            <person name="Chen Y."/>
            <person name="Shah S."/>
            <person name="Dougan E. K."/>
            <person name="Thang M."/>
            <person name="Chan C."/>
        </authorList>
    </citation>
    <scope>NUCLEOTIDE SEQUENCE [LARGE SCALE GENOMIC DNA]</scope>
</reference>
<dbReference type="InterPro" id="IPR006201">
    <property type="entry name" value="Neur_channel"/>
</dbReference>
<feature type="transmembrane region" description="Helical" evidence="1">
    <location>
        <begin position="330"/>
        <end position="350"/>
    </location>
</feature>